<reference evidence="1" key="1">
    <citation type="submission" date="2023-01" db="EMBL/GenBank/DDBJ databases">
        <title>Complete genome sequence of Planctobacterium marinum strain Dej080120_11.</title>
        <authorList>
            <person name="Ueki S."/>
            <person name="Maruyama F."/>
        </authorList>
    </citation>
    <scope>NUCLEOTIDE SEQUENCE</scope>
    <source>
        <strain evidence="1">Dej080120_11</strain>
    </source>
</reference>
<evidence type="ECO:0000313" key="1">
    <source>
        <dbReference type="EMBL" id="BDX06614.1"/>
    </source>
</evidence>
<evidence type="ECO:0008006" key="3">
    <source>
        <dbReference type="Google" id="ProtNLM"/>
    </source>
</evidence>
<organism evidence="1 2">
    <name type="scientific">Planctobacterium marinum</name>
    <dbReference type="NCBI Taxonomy" id="1631968"/>
    <lineage>
        <taxon>Bacteria</taxon>
        <taxon>Pseudomonadati</taxon>
        <taxon>Pseudomonadota</taxon>
        <taxon>Gammaproteobacteria</taxon>
        <taxon>Alteromonadales</taxon>
        <taxon>Alteromonadaceae</taxon>
        <taxon>Planctobacterium</taxon>
    </lineage>
</organism>
<protein>
    <recommendedName>
        <fullName evidence="3">Solute-binding protein family 3/N-terminal domain-containing protein</fullName>
    </recommendedName>
</protein>
<gene>
    <name evidence="1" type="ORF">MACH26_21350</name>
</gene>
<name>A0AA48HRE9_9ALTE</name>
<evidence type="ECO:0000313" key="2">
    <source>
        <dbReference type="Proteomes" id="UP001333710"/>
    </source>
</evidence>
<accession>A0AA48HRE9</accession>
<dbReference type="SUPFAM" id="SSF53850">
    <property type="entry name" value="Periplasmic binding protein-like II"/>
    <property type="match status" value="1"/>
</dbReference>
<dbReference type="Proteomes" id="UP001333710">
    <property type="component" value="Chromosome"/>
</dbReference>
<dbReference type="KEGG" id="pmaw:MACH26_21350"/>
<proteinExistence type="predicted"/>
<sequence>MVKNSEDLSNYTVGIPRGDIYQDVLHDLGLTEGKEYITFSNKHEDTFMFAQQKLDLMIGSSLTLSFQLEQVGLTPDDVMPVLELNDDALGGNYLAINKNTSPETIKALQVAFDSMLADGSYGHIIEHYVQKPDLSKLPERALIRCLNGSTNITPASN</sequence>
<dbReference type="EMBL" id="AP027272">
    <property type="protein sequence ID" value="BDX06614.1"/>
    <property type="molecule type" value="Genomic_DNA"/>
</dbReference>
<dbReference type="Gene3D" id="3.40.190.10">
    <property type="entry name" value="Periplasmic binding protein-like II"/>
    <property type="match status" value="2"/>
</dbReference>
<dbReference type="AlphaFoldDB" id="A0AA48HRE9"/>
<dbReference type="PANTHER" id="PTHR38834:SF3">
    <property type="entry name" value="SOLUTE-BINDING PROTEIN FAMILY 3_N-TERMINAL DOMAIN-CONTAINING PROTEIN"/>
    <property type="match status" value="1"/>
</dbReference>
<dbReference type="PANTHER" id="PTHR38834">
    <property type="entry name" value="PERIPLASMIC SUBSTRATE BINDING PROTEIN FAMILY 3"/>
    <property type="match status" value="1"/>
</dbReference>
<keyword evidence="2" id="KW-1185">Reference proteome</keyword>